<evidence type="ECO:0000313" key="2">
    <source>
        <dbReference type="Proteomes" id="UP001152747"/>
    </source>
</evidence>
<dbReference type="Proteomes" id="UP001152747">
    <property type="component" value="Unassembled WGS sequence"/>
</dbReference>
<protein>
    <submittedName>
        <fullName evidence="1">Uncharacterized protein</fullName>
    </submittedName>
</protein>
<proteinExistence type="predicted"/>
<keyword evidence="2" id="KW-1185">Reference proteome</keyword>
<dbReference type="EMBL" id="CANHGI010000003">
    <property type="protein sequence ID" value="CAI5444301.1"/>
    <property type="molecule type" value="Genomic_DNA"/>
</dbReference>
<organism evidence="1 2">
    <name type="scientific">Caenorhabditis angaria</name>
    <dbReference type="NCBI Taxonomy" id="860376"/>
    <lineage>
        <taxon>Eukaryota</taxon>
        <taxon>Metazoa</taxon>
        <taxon>Ecdysozoa</taxon>
        <taxon>Nematoda</taxon>
        <taxon>Chromadorea</taxon>
        <taxon>Rhabditida</taxon>
        <taxon>Rhabditina</taxon>
        <taxon>Rhabditomorpha</taxon>
        <taxon>Rhabditoidea</taxon>
        <taxon>Rhabditidae</taxon>
        <taxon>Peloderinae</taxon>
        <taxon>Caenorhabditis</taxon>
    </lineage>
</organism>
<gene>
    <name evidence="1" type="ORF">CAMP_LOCUS6938</name>
</gene>
<reference evidence="1" key="1">
    <citation type="submission" date="2022-11" db="EMBL/GenBank/DDBJ databases">
        <authorList>
            <person name="Kikuchi T."/>
        </authorList>
    </citation>
    <scope>NUCLEOTIDE SEQUENCE</scope>
    <source>
        <strain evidence="1">PS1010</strain>
    </source>
</reference>
<accession>A0A9P1IFQ1</accession>
<comment type="caution">
    <text evidence="1">The sequence shown here is derived from an EMBL/GenBank/DDBJ whole genome shotgun (WGS) entry which is preliminary data.</text>
</comment>
<sequence length="131" mass="14826">MMVLMKQKDELMMKMKMENEKKRELSPTPKWRNALAEAQVDMADGFDIAKGAAMEEDWSENADAIFTPLVKKVNALAEVFRAVLVDWELSAQPNEEDARIVRYLKRCGATDVEKVAAAFEKVAESDEIVES</sequence>
<dbReference type="AlphaFoldDB" id="A0A9P1IFQ1"/>
<name>A0A9P1IFQ1_9PELO</name>
<evidence type="ECO:0000313" key="1">
    <source>
        <dbReference type="EMBL" id="CAI5444301.1"/>
    </source>
</evidence>